<evidence type="ECO:0000313" key="3">
    <source>
        <dbReference type="Proteomes" id="UP000230069"/>
    </source>
</evidence>
<name>A0A2G5DYM4_AQUCA</name>
<organism evidence="2 3">
    <name type="scientific">Aquilegia coerulea</name>
    <name type="common">Rocky mountain columbine</name>
    <dbReference type="NCBI Taxonomy" id="218851"/>
    <lineage>
        <taxon>Eukaryota</taxon>
        <taxon>Viridiplantae</taxon>
        <taxon>Streptophyta</taxon>
        <taxon>Embryophyta</taxon>
        <taxon>Tracheophyta</taxon>
        <taxon>Spermatophyta</taxon>
        <taxon>Magnoliopsida</taxon>
        <taxon>Ranunculales</taxon>
        <taxon>Ranunculaceae</taxon>
        <taxon>Thalictroideae</taxon>
        <taxon>Aquilegia</taxon>
    </lineage>
</organism>
<keyword evidence="1" id="KW-0812">Transmembrane</keyword>
<keyword evidence="1" id="KW-0472">Membrane</keyword>
<feature type="transmembrane region" description="Helical" evidence="1">
    <location>
        <begin position="63"/>
        <end position="84"/>
    </location>
</feature>
<dbReference type="InParanoid" id="A0A2G5DYM4"/>
<dbReference type="Proteomes" id="UP000230069">
    <property type="component" value="Unassembled WGS sequence"/>
</dbReference>
<accession>A0A2G5DYM4</accession>
<dbReference type="AlphaFoldDB" id="A0A2G5DYM4"/>
<keyword evidence="1" id="KW-1133">Transmembrane helix</keyword>
<reference evidence="2 3" key="1">
    <citation type="submission" date="2017-09" db="EMBL/GenBank/DDBJ databases">
        <title>WGS assembly of Aquilegia coerulea Goldsmith.</title>
        <authorList>
            <person name="Hodges S."/>
            <person name="Kramer E."/>
            <person name="Nordborg M."/>
            <person name="Tomkins J."/>
            <person name="Borevitz J."/>
            <person name="Derieg N."/>
            <person name="Yan J."/>
            <person name="Mihaltcheva S."/>
            <person name="Hayes R.D."/>
            <person name="Rokhsar D."/>
        </authorList>
    </citation>
    <scope>NUCLEOTIDE SEQUENCE [LARGE SCALE GENOMIC DNA]</scope>
    <source>
        <strain evidence="3">cv. Goldsmith</strain>
    </source>
</reference>
<evidence type="ECO:0000313" key="2">
    <source>
        <dbReference type="EMBL" id="PIA48623.1"/>
    </source>
</evidence>
<protein>
    <submittedName>
        <fullName evidence="2">Uncharacterized protein</fullName>
    </submittedName>
</protein>
<proteinExistence type="predicted"/>
<dbReference type="EMBL" id="KZ305031">
    <property type="protein sequence ID" value="PIA48623.1"/>
    <property type="molecule type" value="Genomic_DNA"/>
</dbReference>
<keyword evidence="3" id="KW-1185">Reference proteome</keyword>
<evidence type="ECO:0000256" key="1">
    <source>
        <dbReference type="SAM" id="Phobius"/>
    </source>
</evidence>
<feature type="transmembrane region" description="Helical" evidence="1">
    <location>
        <begin position="21"/>
        <end position="43"/>
    </location>
</feature>
<gene>
    <name evidence="2" type="ORF">AQUCO_01400897v1</name>
</gene>
<sequence length="90" mass="10234">MFLILAGRDTVKIETTFNEGLITLANTTQPCYIFFFLPFQHLFMDKTNPLFPMPLTSFGKCLGYLKSILVVDSVLSFIIMLGLIMMRSCN</sequence>